<organism evidence="3 4">
    <name type="scientific">Methylobacterium thuringiense</name>
    <dbReference type="NCBI Taxonomy" id="1003091"/>
    <lineage>
        <taxon>Bacteria</taxon>
        <taxon>Pseudomonadati</taxon>
        <taxon>Pseudomonadota</taxon>
        <taxon>Alphaproteobacteria</taxon>
        <taxon>Hyphomicrobiales</taxon>
        <taxon>Methylobacteriaceae</taxon>
        <taxon>Methylobacterium</taxon>
    </lineage>
</organism>
<keyword evidence="4" id="KW-1185">Reference proteome</keyword>
<proteinExistence type="predicted"/>
<reference evidence="3" key="1">
    <citation type="journal article" date="2021" name="Front. Microbiol.">
        <title>Comprehensive Comparative Genomics and Phenotyping of Methylobacterium Species.</title>
        <authorList>
            <person name="Alessa O."/>
            <person name="Ogura Y."/>
            <person name="Fujitani Y."/>
            <person name="Takami H."/>
            <person name="Hayashi T."/>
            <person name="Sahin N."/>
            <person name="Tani A."/>
        </authorList>
    </citation>
    <scope>NUCLEOTIDE SEQUENCE</scope>
    <source>
        <strain evidence="3">DSM 23674</strain>
    </source>
</reference>
<sequence length="787" mass="85837">MATFCDPYHPDQPPLPTWRSPRPGEPAHGFVVRHAGLNHRSSVRTMLIGHGLNGRHPQPHECLEFALSIPFEGHEALVHATPTVSPDGVTLMGQVVRRRQWQIDLRRFCPACLAEDAYHRTWWDLPDFRRCPHHDLDLLDRDGNGRPLPWWSPSFERSPSGLALARFGIPRRERPRSSVEAYILGRLGAVEAEGVPILDRLATLGDALDAIRLLGRIALWGEERSRPALDVDGSKGVVDVMRVGYAVAVRGVPGALALLHSVADARVGTDAGRVKKSCFGWIPDALWREERGSHGELFEGLLDRVLVERNRSEHGRRGNEPDRAEGWVPLARLASELGLPVGRLRRVSQALGIHAEPEKHMRNRYLMLLAKETDLVRRTVLTLVDRDGAAASLGVARSLVDGLVGAGLLQPFAGIGRWRHKDHFRPEDVAALARRLLSASTPVAAAPDGLVRLATLERTHRRDPARLITRLLDEGGASIPRLGPKVGDLLLPERAQSGTPEAVAAENPPRRAPASISRYDAASLIGCQVGTVDALLDAGLIAPAPSGTRRVEPRSVAGFRATWAAAETYRDALGLKAGDRRTGRRLEDLGVTVRRLTLADGYAAYMVDRASARTVLGLPHDPDAPEGGGARAFEAALLQELGRIGSFRRNGRAGRLALISTAGDLALYVTIHGAEQAVVLDLSRYCARGSGLDAQIRFAHAATEGRLHVRQCEGRLRATLRIPMPRLPEPKSWPDLLAQVAAATELFRSAFPPRRRSRAQLPDRSGRSPRPDPPAGSSSPTQAEAYP</sequence>
<evidence type="ECO:0000313" key="3">
    <source>
        <dbReference type="EMBL" id="GJE54875.1"/>
    </source>
</evidence>
<dbReference type="Proteomes" id="UP001055101">
    <property type="component" value="Unassembled WGS sequence"/>
</dbReference>
<feature type="region of interest" description="Disordered" evidence="1">
    <location>
        <begin position="1"/>
        <end position="24"/>
    </location>
</feature>
<comment type="caution">
    <text evidence="3">The sequence shown here is derived from an EMBL/GenBank/DDBJ whole genome shotgun (WGS) entry which is preliminary data.</text>
</comment>
<feature type="domain" description="TniQ" evidence="2">
    <location>
        <begin position="20"/>
        <end position="138"/>
    </location>
</feature>
<dbReference type="EMBL" id="BPRA01000006">
    <property type="protein sequence ID" value="GJE54875.1"/>
    <property type="molecule type" value="Genomic_DNA"/>
</dbReference>
<evidence type="ECO:0000256" key="1">
    <source>
        <dbReference type="SAM" id="MobiDB-lite"/>
    </source>
</evidence>
<evidence type="ECO:0000313" key="4">
    <source>
        <dbReference type="Proteomes" id="UP001055101"/>
    </source>
</evidence>
<gene>
    <name evidence="3" type="ORF">EKPJFOCH_1360</name>
</gene>
<evidence type="ECO:0000259" key="2">
    <source>
        <dbReference type="Pfam" id="PF06527"/>
    </source>
</evidence>
<protein>
    <recommendedName>
        <fullName evidence="2">TniQ domain-containing protein</fullName>
    </recommendedName>
</protein>
<name>A0ABQ4TMF5_9HYPH</name>
<dbReference type="InterPro" id="IPR009492">
    <property type="entry name" value="TniQ"/>
</dbReference>
<dbReference type="Pfam" id="PF06527">
    <property type="entry name" value="TniQ"/>
    <property type="match status" value="1"/>
</dbReference>
<dbReference type="RefSeq" id="WP_238231221.1">
    <property type="nucleotide sequence ID" value="NZ_BPRA01000006.1"/>
</dbReference>
<accession>A0ABQ4TMF5</accession>
<reference evidence="3" key="2">
    <citation type="submission" date="2021-08" db="EMBL/GenBank/DDBJ databases">
        <authorList>
            <person name="Tani A."/>
            <person name="Ola A."/>
            <person name="Ogura Y."/>
            <person name="Katsura K."/>
            <person name="Hayashi T."/>
        </authorList>
    </citation>
    <scope>NUCLEOTIDE SEQUENCE</scope>
    <source>
        <strain evidence="3">DSM 23674</strain>
    </source>
</reference>
<feature type="region of interest" description="Disordered" evidence="1">
    <location>
        <begin position="751"/>
        <end position="787"/>
    </location>
</feature>